<keyword evidence="7 9" id="KW-0472">Membrane</keyword>
<dbReference type="RefSeq" id="WP_139997597.1">
    <property type="nucleotide sequence ID" value="NZ_VFJE01000044.1"/>
</dbReference>
<dbReference type="PANTHER" id="PTHR33281:SF19">
    <property type="entry name" value="VOLTAGE-DEPENDENT ANION CHANNEL-FORMING PROTEIN YNEE"/>
    <property type="match status" value="1"/>
</dbReference>
<evidence type="ECO:0000256" key="5">
    <source>
        <dbReference type="ARBA" id="ARBA00022989"/>
    </source>
</evidence>
<evidence type="ECO:0000256" key="1">
    <source>
        <dbReference type="ARBA" id="ARBA00004651"/>
    </source>
</evidence>
<dbReference type="GO" id="GO:0005886">
    <property type="term" value="C:plasma membrane"/>
    <property type="evidence" value="ECO:0007669"/>
    <property type="project" value="UniProtKB-SubCell"/>
</dbReference>
<evidence type="ECO:0000313" key="10">
    <source>
        <dbReference type="EMBL" id="TPD73739.1"/>
    </source>
</evidence>
<evidence type="ECO:0000256" key="6">
    <source>
        <dbReference type="ARBA" id="ARBA00023065"/>
    </source>
</evidence>
<evidence type="ECO:0000256" key="9">
    <source>
        <dbReference type="SAM" id="Phobius"/>
    </source>
</evidence>
<feature type="transmembrane region" description="Helical" evidence="9">
    <location>
        <begin position="48"/>
        <end position="66"/>
    </location>
</feature>
<name>A0A501QLY6_9FLAO</name>
<feature type="transmembrane region" description="Helical" evidence="9">
    <location>
        <begin position="230"/>
        <end position="250"/>
    </location>
</feature>
<evidence type="ECO:0000256" key="3">
    <source>
        <dbReference type="ARBA" id="ARBA00022475"/>
    </source>
</evidence>
<accession>A0A501QLY6</accession>
<dbReference type="GO" id="GO:0005254">
    <property type="term" value="F:chloride channel activity"/>
    <property type="evidence" value="ECO:0007669"/>
    <property type="project" value="InterPro"/>
</dbReference>
<reference evidence="10 11" key="2">
    <citation type="submission" date="2019-06" db="EMBL/GenBank/DDBJ databases">
        <authorList>
            <person name="Seo Y."/>
        </authorList>
    </citation>
    <scope>NUCLEOTIDE SEQUENCE [LARGE SCALE GENOMIC DNA]</scope>
    <source>
        <strain evidence="10 11">MaA-Y11</strain>
    </source>
</reference>
<comment type="similarity">
    <text evidence="8">Belongs to the anion channel-forming bestrophin (TC 1.A.46) family.</text>
</comment>
<keyword evidence="6" id="KW-0406">Ion transport</keyword>
<comment type="subcellular location">
    <subcellularLocation>
        <location evidence="1">Cell membrane</location>
        <topology evidence="1">Multi-pass membrane protein</topology>
    </subcellularLocation>
</comment>
<dbReference type="Proteomes" id="UP000319175">
    <property type="component" value="Unassembled WGS sequence"/>
</dbReference>
<dbReference type="EMBL" id="VFJE01000044">
    <property type="protein sequence ID" value="TPD73739.1"/>
    <property type="molecule type" value="Genomic_DNA"/>
</dbReference>
<keyword evidence="5 9" id="KW-1133">Transmembrane helix</keyword>
<dbReference type="OrthoDB" id="445589at2"/>
<keyword evidence="11" id="KW-1185">Reference proteome</keyword>
<gene>
    <name evidence="10" type="ORF">FJA49_00145</name>
</gene>
<evidence type="ECO:0000256" key="2">
    <source>
        <dbReference type="ARBA" id="ARBA00022448"/>
    </source>
</evidence>
<dbReference type="PANTHER" id="PTHR33281">
    <property type="entry name" value="UPF0187 PROTEIN YNEE"/>
    <property type="match status" value="1"/>
</dbReference>
<comment type="caution">
    <text evidence="10">The sequence shown here is derived from an EMBL/GenBank/DDBJ whole genome shotgun (WGS) entry which is preliminary data.</text>
</comment>
<feature type="transmembrane region" description="Helical" evidence="9">
    <location>
        <begin position="21"/>
        <end position="42"/>
    </location>
</feature>
<keyword evidence="2" id="KW-0813">Transport</keyword>
<sequence length="336" mass="39012">MHTGKRYTPFEFFSWTFRDTLLLLAIAAVPTILYEVFGWHFLALPWQPIALLGTALAFVVGFKNNASYGRIWEARQIYGSIINDSRSFAYTLRDAAGGKNSETVKTMFNRHFAWLTALRFQLRESRSWENMKRRSNQNFLAGRYTIPEWGSKLEEELKNYLPENERNYILFKKNRATQLIALQSEQLAALRREGIINDFQWKELQNGIIKFTDDQGKAERIKNFPYPRNFASVTTYLMFAFVLLLPFGLLKEYQKMGDGTFLEGYTIWFNVIFSGVVAWVFHVLDTIGESAVNPFEGSANDIPITQISRMIEIDMRDMLDEKELPEPITAKNNILM</sequence>
<evidence type="ECO:0000256" key="7">
    <source>
        <dbReference type="ARBA" id="ARBA00023136"/>
    </source>
</evidence>
<reference evidence="10 11" key="1">
    <citation type="submission" date="2019-06" db="EMBL/GenBank/DDBJ databases">
        <title>Flavobacterium sp. MaA-Y11 from geoumgang.</title>
        <authorList>
            <person name="Jeong S."/>
        </authorList>
    </citation>
    <scope>NUCLEOTIDE SEQUENCE [LARGE SCALE GENOMIC DNA]</scope>
    <source>
        <strain evidence="10 11">MaA-Y11</strain>
    </source>
</reference>
<dbReference type="Pfam" id="PF25539">
    <property type="entry name" value="Bestrophin_2"/>
    <property type="match status" value="1"/>
</dbReference>
<feature type="transmembrane region" description="Helical" evidence="9">
    <location>
        <begin position="265"/>
        <end position="284"/>
    </location>
</feature>
<evidence type="ECO:0000256" key="4">
    <source>
        <dbReference type="ARBA" id="ARBA00022692"/>
    </source>
</evidence>
<evidence type="ECO:0000256" key="8">
    <source>
        <dbReference type="ARBA" id="ARBA00034708"/>
    </source>
</evidence>
<keyword evidence="4 9" id="KW-0812">Transmembrane</keyword>
<organism evidence="10 11">
    <name type="scientific">Flavobacterium microcysteis</name>
    <dbReference type="NCBI Taxonomy" id="2596891"/>
    <lineage>
        <taxon>Bacteria</taxon>
        <taxon>Pseudomonadati</taxon>
        <taxon>Bacteroidota</taxon>
        <taxon>Flavobacteriia</taxon>
        <taxon>Flavobacteriales</taxon>
        <taxon>Flavobacteriaceae</taxon>
        <taxon>Flavobacterium</taxon>
    </lineage>
</organism>
<proteinExistence type="inferred from homology"/>
<dbReference type="InterPro" id="IPR044669">
    <property type="entry name" value="YneE/VCCN1/2-like"/>
</dbReference>
<protein>
    <submittedName>
        <fullName evidence="10">Multidrug transporter</fullName>
    </submittedName>
</protein>
<dbReference type="AlphaFoldDB" id="A0A501QLY6"/>
<evidence type="ECO:0000313" key="11">
    <source>
        <dbReference type="Proteomes" id="UP000319175"/>
    </source>
</evidence>
<keyword evidence="3" id="KW-1003">Cell membrane</keyword>